<dbReference type="EMBL" id="KZ678137">
    <property type="protein sequence ID" value="PSN65503.1"/>
    <property type="molecule type" value="Genomic_DNA"/>
</dbReference>
<dbReference type="Proteomes" id="UP000240883">
    <property type="component" value="Unassembled WGS sequence"/>
</dbReference>
<accession>A0A2T2NJ93</accession>
<proteinExistence type="predicted"/>
<gene>
    <name evidence="1" type="ORF">BS50DRAFT_636268</name>
</gene>
<protein>
    <submittedName>
        <fullName evidence="1">Uncharacterized protein</fullName>
    </submittedName>
</protein>
<evidence type="ECO:0000313" key="1">
    <source>
        <dbReference type="EMBL" id="PSN65503.1"/>
    </source>
</evidence>
<dbReference type="AlphaFoldDB" id="A0A2T2NJ93"/>
<organism evidence="1 2">
    <name type="scientific">Corynespora cassiicola Philippines</name>
    <dbReference type="NCBI Taxonomy" id="1448308"/>
    <lineage>
        <taxon>Eukaryota</taxon>
        <taxon>Fungi</taxon>
        <taxon>Dikarya</taxon>
        <taxon>Ascomycota</taxon>
        <taxon>Pezizomycotina</taxon>
        <taxon>Dothideomycetes</taxon>
        <taxon>Pleosporomycetidae</taxon>
        <taxon>Pleosporales</taxon>
        <taxon>Corynesporascaceae</taxon>
        <taxon>Corynespora</taxon>
    </lineage>
</organism>
<keyword evidence="2" id="KW-1185">Reference proteome</keyword>
<name>A0A2T2NJ93_CORCC</name>
<reference evidence="1 2" key="1">
    <citation type="journal article" date="2018" name="Front. Microbiol.">
        <title>Genome-Wide Analysis of Corynespora cassiicola Leaf Fall Disease Putative Effectors.</title>
        <authorList>
            <person name="Lopez D."/>
            <person name="Ribeiro S."/>
            <person name="Label P."/>
            <person name="Fumanal B."/>
            <person name="Venisse J.S."/>
            <person name="Kohler A."/>
            <person name="de Oliveira R.R."/>
            <person name="Labutti K."/>
            <person name="Lipzen A."/>
            <person name="Lail K."/>
            <person name="Bauer D."/>
            <person name="Ohm R.A."/>
            <person name="Barry K.W."/>
            <person name="Spatafora J."/>
            <person name="Grigoriev I.V."/>
            <person name="Martin F.M."/>
            <person name="Pujade-Renaud V."/>
        </authorList>
    </citation>
    <scope>NUCLEOTIDE SEQUENCE [LARGE SCALE GENOMIC DNA]</scope>
    <source>
        <strain evidence="1 2">Philippines</strain>
    </source>
</reference>
<sequence length="239" mass="26400">MAPNAVVLPTLAQQQFQPFTIEAPYHIEYVKVRLILARLVPVELALAILESASYLPGIAFTCNDPIKTPTIAGYMARHTKIKVSRASQLAKAMVIKIGSPKLHSLEFKVKTGEWAQGSGESAATYSLPPMRCLILPDPRLNTINPNSPFNGKERDMAFWLVQGRGFKVNPEQSYSILWGDGWSEGPPRSGNGDGAIKSVREGGMIKLVVTSMRNNAHGSDDQSPMCNVDRIKVIFRYRF</sequence>
<evidence type="ECO:0000313" key="2">
    <source>
        <dbReference type="Proteomes" id="UP000240883"/>
    </source>
</evidence>